<evidence type="ECO:0000313" key="2">
    <source>
        <dbReference type="EMBL" id="CAE6442636.1"/>
    </source>
</evidence>
<dbReference type="Proteomes" id="UP000663826">
    <property type="component" value="Unassembled WGS sequence"/>
</dbReference>
<feature type="region of interest" description="Disordered" evidence="1">
    <location>
        <begin position="32"/>
        <end position="138"/>
    </location>
</feature>
<evidence type="ECO:0000256" key="1">
    <source>
        <dbReference type="SAM" id="MobiDB-lite"/>
    </source>
</evidence>
<comment type="caution">
    <text evidence="2">The sequence shown here is derived from an EMBL/GenBank/DDBJ whole genome shotgun (WGS) entry which is preliminary data.</text>
</comment>
<gene>
    <name evidence="2" type="ORF">RDB_LOCUS71445</name>
</gene>
<dbReference type="EMBL" id="CAJMWQ010001248">
    <property type="protein sequence ID" value="CAE6442636.1"/>
    <property type="molecule type" value="Genomic_DNA"/>
</dbReference>
<feature type="region of interest" description="Disordered" evidence="1">
    <location>
        <begin position="266"/>
        <end position="294"/>
    </location>
</feature>
<feature type="compositionally biased region" description="Basic and acidic residues" evidence="1">
    <location>
        <begin position="64"/>
        <end position="77"/>
    </location>
</feature>
<proteinExistence type="predicted"/>
<sequence>MPLDFGKLAATISLASEALAAAAEALAEAAGAMSAASSTFNSPKDISKSPIIVNSAASTPESLTSEKDETITGESKDSPSQVAQHTSVASQTTYRFDRSISATSGPPPMPPIASPSGEKELPPVQLSSGARTSYPFPQSVPKVISSFTDATLERETNNKHTNDGRHPSPVVPIPDQPQMALTQASEKSRAHPELDALQLLEVMRSYPSFPPGKNYIHLDQPSDALAFIAYMALQARRVVCMVPTSLPNAHVQILLRNIASQLLSETPVNPAPPRSLIPPPPPPLLQPPTSQSVA</sequence>
<protein>
    <submittedName>
        <fullName evidence="2">Uncharacterized protein</fullName>
    </submittedName>
</protein>
<dbReference type="AlphaFoldDB" id="A0A8H3G7I4"/>
<feature type="compositionally biased region" description="Pro residues" evidence="1">
    <location>
        <begin position="269"/>
        <end position="286"/>
    </location>
</feature>
<accession>A0A8H3G7I4</accession>
<organism evidence="2 3">
    <name type="scientific">Rhizoctonia solani</name>
    <dbReference type="NCBI Taxonomy" id="456999"/>
    <lineage>
        <taxon>Eukaryota</taxon>
        <taxon>Fungi</taxon>
        <taxon>Dikarya</taxon>
        <taxon>Basidiomycota</taxon>
        <taxon>Agaricomycotina</taxon>
        <taxon>Agaricomycetes</taxon>
        <taxon>Cantharellales</taxon>
        <taxon>Ceratobasidiaceae</taxon>
        <taxon>Rhizoctonia</taxon>
    </lineage>
</organism>
<evidence type="ECO:0000313" key="3">
    <source>
        <dbReference type="Proteomes" id="UP000663826"/>
    </source>
</evidence>
<feature type="compositionally biased region" description="Polar residues" evidence="1">
    <location>
        <begin position="78"/>
        <end position="94"/>
    </location>
</feature>
<reference evidence="2" key="1">
    <citation type="submission" date="2021-01" db="EMBL/GenBank/DDBJ databases">
        <authorList>
            <person name="Kaushik A."/>
        </authorList>
    </citation>
    <scope>NUCLEOTIDE SEQUENCE</scope>
    <source>
        <strain evidence="2">AG1-1B</strain>
    </source>
</reference>
<name>A0A8H3G7I4_9AGAM</name>